<keyword evidence="1" id="KW-0175">Coiled coil</keyword>
<gene>
    <name evidence="2" type="ORF">J2S02_003549</name>
</gene>
<feature type="coiled-coil region" evidence="1">
    <location>
        <begin position="131"/>
        <end position="158"/>
    </location>
</feature>
<dbReference type="Proteomes" id="UP001232245">
    <property type="component" value="Unassembled WGS sequence"/>
</dbReference>
<dbReference type="InterPro" id="IPR010461">
    <property type="entry name" value="ComK"/>
</dbReference>
<name>A0ABT9Z4L6_9BACI</name>
<evidence type="ECO:0000256" key="1">
    <source>
        <dbReference type="SAM" id="Coils"/>
    </source>
</evidence>
<dbReference type="Pfam" id="PF06338">
    <property type="entry name" value="ComK"/>
    <property type="match status" value="1"/>
</dbReference>
<organism evidence="2 3">
    <name type="scientific">Metabacillus niabensis</name>
    <dbReference type="NCBI Taxonomy" id="324854"/>
    <lineage>
        <taxon>Bacteria</taxon>
        <taxon>Bacillati</taxon>
        <taxon>Bacillota</taxon>
        <taxon>Bacilli</taxon>
        <taxon>Bacillales</taxon>
        <taxon>Bacillaceae</taxon>
        <taxon>Metabacillus</taxon>
    </lineage>
</organism>
<proteinExistence type="predicted"/>
<keyword evidence="3" id="KW-1185">Reference proteome</keyword>
<sequence length="185" mass="21794">MDDHLLPIVEDPYIIHENTMLITPFYTEQAYLHSHVMEVYQEIQVKENPRKIVMNSLEYFGADLPGRNQSAGGILRNQRLLPVLISERSKMCMIPTCSPTKSENCWISYRHVRSIDPKGNRSIVTLENHKRVELNITRDTLERRIEKAARLVDTYEIRYQKITDLYRSQIIAESQTIYKIPRFEN</sequence>
<reference evidence="2 3" key="1">
    <citation type="submission" date="2023-07" db="EMBL/GenBank/DDBJ databases">
        <title>Genomic Encyclopedia of Type Strains, Phase IV (KMG-IV): sequencing the most valuable type-strain genomes for metagenomic binning, comparative biology and taxonomic classification.</title>
        <authorList>
            <person name="Goeker M."/>
        </authorList>
    </citation>
    <scope>NUCLEOTIDE SEQUENCE [LARGE SCALE GENOMIC DNA]</scope>
    <source>
        <strain evidence="2 3">DSM 17723</strain>
    </source>
</reference>
<evidence type="ECO:0000313" key="2">
    <source>
        <dbReference type="EMBL" id="MDQ0227204.1"/>
    </source>
</evidence>
<dbReference type="RefSeq" id="WP_174881372.1">
    <property type="nucleotide sequence ID" value="NZ_CADEPK010000353.1"/>
</dbReference>
<accession>A0ABT9Z4L6</accession>
<dbReference type="EMBL" id="JAUSTZ010000008">
    <property type="protein sequence ID" value="MDQ0227204.1"/>
    <property type="molecule type" value="Genomic_DNA"/>
</dbReference>
<protein>
    <submittedName>
        <fullName evidence="2">Competence protein ComK</fullName>
    </submittedName>
</protein>
<evidence type="ECO:0000313" key="3">
    <source>
        <dbReference type="Proteomes" id="UP001232245"/>
    </source>
</evidence>
<comment type="caution">
    <text evidence="2">The sequence shown here is derived from an EMBL/GenBank/DDBJ whole genome shotgun (WGS) entry which is preliminary data.</text>
</comment>